<name>R9CEC5_9CLOT</name>
<accession>R9CEC5</accession>
<keyword evidence="2" id="KW-1185">Reference proteome</keyword>
<dbReference type="EMBL" id="ASRV01000037">
    <property type="protein sequence ID" value="EOR27657.1"/>
    <property type="molecule type" value="Genomic_DNA"/>
</dbReference>
<evidence type="ECO:0000313" key="2">
    <source>
        <dbReference type="Proteomes" id="UP000013988"/>
    </source>
</evidence>
<comment type="caution">
    <text evidence="1">The sequence shown here is derived from an EMBL/GenBank/DDBJ whole genome shotgun (WGS) entry which is preliminary data.</text>
</comment>
<dbReference type="RefSeq" id="WP_016206200.1">
    <property type="nucleotide sequence ID" value="NZ_ASRV01000037.1"/>
</dbReference>
<dbReference type="AlphaFoldDB" id="R9CEC5"/>
<gene>
    <name evidence="1" type="ORF">A500_03631</name>
</gene>
<evidence type="ECO:0000313" key="1">
    <source>
        <dbReference type="EMBL" id="EOR27657.1"/>
    </source>
</evidence>
<organism evidence="1 2">
    <name type="scientific">Clostridium sartagoforme AAU1</name>
    <dbReference type="NCBI Taxonomy" id="1202534"/>
    <lineage>
        <taxon>Bacteria</taxon>
        <taxon>Bacillati</taxon>
        <taxon>Bacillota</taxon>
        <taxon>Clostridia</taxon>
        <taxon>Eubacteriales</taxon>
        <taxon>Clostridiaceae</taxon>
        <taxon>Clostridium</taxon>
    </lineage>
</organism>
<sequence>MNNNISNENISDSTTSKFEIANKIEVLEDLDLEKTLKDKMVLGSSLENSYADDSRFINYETEAEAIVYGKVIDVKGYVKFGHMIFSDIIIKVINDYKNNISKENTITIGVQGGELSYYDFIAQADPQLIDKRGYNNIEDKTKKFIETWDGLPVYRVGEYVLIYANSIINDEYYKKNLDEGISYEYYPLKQLYVDPNTREVFEYKYDYENGNKLIKEYVKSLDSLEN</sequence>
<dbReference type="Proteomes" id="UP000013988">
    <property type="component" value="Unassembled WGS sequence"/>
</dbReference>
<dbReference type="PATRIC" id="fig|1202534.3.peg.723"/>
<protein>
    <submittedName>
        <fullName evidence="1">Uncharacterized protein</fullName>
    </submittedName>
</protein>
<reference evidence="1 2" key="1">
    <citation type="submission" date="2013-03" db="EMBL/GenBank/DDBJ databases">
        <title>Whole genome shotgun sequencing of Clostridium sartagoforme AAU1.</title>
        <authorList>
            <person name="Joshi C.G."/>
            <person name="Duggirala S.M."/>
            <person name="Nathani N.M."/>
            <person name="Bhatt V.D."/>
            <person name="Patel A.K."/>
            <person name="Pandya P.R."/>
            <person name="KaPatel J.A."/>
        </authorList>
    </citation>
    <scope>NUCLEOTIDE SEQUENCE [LARGE SCALE GENOMIC DNA]</scope>
    <source>
        <strain evidence="1 2">AAU1</strain>
    </source>
</reference>
<dbReference type="OrthoDB" id="9986822at2"/>
<proteinExistence type="predicted"/>